<dbReference type="OrthoDB" id="406864at2759"/>
<dbReference type="GO" id="GO:0005930">
    <property type="term" value="C:axoneme"/>
    <property type="evidence" value="ECO:0007669"/>
    <property type="project" value="UniProtKB-SubCell"/>
</dbReference>
<dbReference type="InterPro" id="IPR032675">
    <property type="entry name" value="LRR_dom_sf"/>
</dbReference>
<dbReference type="PROSITE" id="PS51450">
    <property type="entry name" value="LRR"/>
    <property type="match status" value="1"/>
</dbReference>
<keyword evidence="6" id="KW-0732">Signal</keyword>
<keyword evidence="13" id="KW-1185">Reference proteome</keyword>
<dbReference type="Gene3D" id="2.60.40.1180">
    <property type="entry name" value="Golgi alpha-mannosidase II"/>
    <property type="match status" value="1"/>
</dbReference>
<keyword evidence="9" id="KW-0325">Glycoprotein</keyword>
<evidence type="ECO:0000256" key="6">
    <source>
        <dbReference type="ARBA" id="ARBA00022729"/>
    </source>
</evidence>
<dbReference type="Gene3D" id="3.20.20.80">
    <property type="entry name" value="Glycosidases"/>
    <property type="match status" value="1"/>
</dbReference>
<dbReference type="InterPro" id="IPR055235">
    <property type="entry name" value="ASD1_cat"/>
</dbReference>
<evidence type="ECO:0000256" key="7">
    <source>
        <dbReference type="ARBA" id="ARBA00022737"/>
    </source>
</evidence>
<evidence type="ECO:0000313" key="13">
    <source>
        <dbReference type="Proteomes" id="UP000239649"/>
    </source>
</evidence>
<dbReference type="Pfam" id="PF22848">
    <property type="entry name" value="ASD1_dom"/>
    <property type="match status" value="1"/>
</dbReference>
<dbReference type="AlphaFoldDB" id="A0A2P6VFF5"/>
<dbReference type="InterPro" id="IPR010720">
    <property type="entry name" value="Alpha-L-AF_C"/>
</dbReference>
<gene>
    <name evidence="12" type="ORF">C2E20_4043</name>
</gene>
<comment type="similarity">
    <text evidence="3">Belongs to the glycosyl hydrolase 51 family.</text>
</comment>
<reference evidence="12 13" key="1">
    <citation type="journal article" date="2018" name="Plant J.">
        <title>Genome sequences of Chlorella sorokiniana UTEX 1602 and Micractinium conductrix SAG 241.80: implications to maltose excretion by a green alga.</title>
        <authorList>
            <person name="Arriola M.B."/>
            <person name="Velmurugan N."/>
            <person name="Zhang Y."/>
            <person name="Plunkett M.H."/>
            <person name="Hondzo H."/>
            <person name="Barney B.M."/>
        </authorList>
    </citation>
    <scope>NUCLEOTIDE SEQUENCE [LARGE SCALE GENOMIC DNA]</scope>
    <source>
        <strain evidence="12 13">SAG 241.80</strain>
    </source>
</reference>
<dbReference type="GO" id="GO:0046556">
    <property type="term" value="F:alpha-L-arabinofuranosidase activity"/>
    <property type="evidence" value="ECO:0007669"/>
    <property type="project" value="UniProtKB-EC"/>
</dbReference>
<dbReference type="STRING" id="554055.A0A2P6VFF5"/>
<dbReference type="EC" id="3.2.1.55" evidence="4"/>
<comment type="caution">
    <text evidence="12">The sequence shown here is derived from an EMBL/GenBank/DDBJ whole genome shotgun (WGS) entry which is preliminary data.</text>
</comment>
<dbReference type="SMART" id="SM00369">
    <property type="entry name" value="LRR_TYP"/>
    <property type="match status" value="3"/>
</dbReference>
<evidence type="ECO:0000256" key="8">
    <source>
        <dbReference type="ARBA" id="ARBA00022801"/>
    </source>
</evidence>
<dbReference type="Proteomes" id="UP000239649">
    <property type="component" value="Unassembled WGS sequence"/>
</dbReference>
<comment type="subcellular location">
    <subcellularLocation>
        <location evidence="2">Cytoplasm</location>
        <location evidence="2">Cytoskeleton</location>
        <location evidence="2">Cilium axoneme</location>
    </subcellularLocation>
</comment>
<dbReference type="Pfam" id="PF13855">
    <property type="entry name" value="LRR_8"/>
    <property type="match status" value="1"/>
</dbReference>
<feature type="domain" description="Alpha-L-arabinofuranosidase C-terminal" evidence="11">
    <location>
        <begin position="974"/>
        <end position="1197"/>
    </location>
</feature>
<dbReference type="SMART" id="SM00813">
    <property type="entry name" value="Alpha-L-AF_C"/>
    <property type="match status" value="1"/>
</dbReference>
<keyword evidence="7" id="KW-0677">Repeat</keyword>
<evidence type="ECO:0000256" key="3">
    <source>
        <dbReference type="ARBA" id="ARBA00007186"/>
    </source>
</evidence>
<evidence type="ECO:0000256" key="1">
    <source>
        <dbReference type="ARBA" id="ARBA00001462"/>
    </source>
</evidence>
<dbReference type="GO" id="GO:0046373">
    <property type="term" value="P:L-arabinose metabolic process"/>
    <property type="evidence" value="ECO:0007669"/>
    <property type="project" value="InterPro"/>
</dbReference>
<evidence type="ECO:0000313" key="12">
    <source>
        <dbReference type="EMBL" id="PSC72826.1"/>
    </source>
</evidence>
<dbReference type="InterPro" id="IPR051563">
    <property type="entry name" value="Glycosyl_Hydrolase_51"/>
</dbReference>
<proteinExistence type="inferred from homology"/>
<comment type="catalytic activity">
    <reaction evidence="1">
        <text>Hydrolysis of terminal non-reducing alpha-L-arabinofuranoside residues in alpha-L-arabinosides.</text>
        <dbReference type="EC" id="3.2.1.55"/>
    </reaction>
</comment>
<dbReference type="InterPro" id="IPR001611">
    <property type="entry name" value="Leu-rich_rpt"/>
</dbReference>
<accession>A0A2P6VFF5</accession>
<evidence type="ECO:0000256" key="10">
    <source>
        <dbReference type="SAM" id="MobiDB-lite"/>
    </source>
</evidence>
<dbReference type="EMBL" id="LHPF02000009">
    <property type="protein sequence ID" value="PSC72826.1"/>
    <property type="molecule type" value="Genomic_DNA"/>
</dbReference>
<dbReference type="SUPFAM" id="SSF51445">
    <property type="entry name" value="(Trans)glycosidases"/>
    <property type="match status" value="1"/>
</dbReference>
<keyword evidence="8" id="KW-0378">Hydrolase</keyword>
<evidence type="ECO:0000256" key="5">
    <source>
        <dbReference type="ARBA" id="ARBA00022614"/>
    </source>
</evidence>
<protein>
    <recommendedName>
        <fullName evidence="4">non-reducing end alpha-L-arabinofuranosidase</fullName>
        <ecNumber evidence="4">3.2.1.55</ecNumber>
    </recommendedName>
</protein>
<dbReference type="SUPFAM" id="SSF52058">
    <property type="entry name" value="L domain-like"/>
    <property type="match status" value="1"/>
</dbReference>
<sequence>MAAHSSTPSLLSLPADVLERVLGLTLLAEGAQPEVLLTCKALWEAGRGALHSCARVARPGGQAPAPEAAYIEPLQQHCGTLQHLELHWPEGGLSHGALAACVAAAHPARLRALKIECTHGVFAEAELPLAGLTALEALSLDIHTNEEEPVAWPALPPSLRRLSINSMCKHADAGLLARLAPLTRLHKLDITCGALEPSGQLPPVHCLVLDYPNSAYVDELALPSVSAADLRVEGGAYELVPNCKLRGSGELLGASSGRLTRLLLSGWGLEEPSAALGCPGLQVMELGQCEYHWLQPATLQQLSGLTRLSLQASFEAATAAADFSCLPQLQELCLAAEGLQELPAGVSGLHRLRVLDLTGNRLTALPPGPHLRRLRSLSLASNRFEQLPPALAEATALEELDLTDCRLLEPYGHALSVLRQNPARWPRKVSAVLLARPIAGVLGQHGTTGSAASLHANKPSPGTAAAAAGHRRNRLDITVDLSRRHPMSPLLHGIFFEEIGHAGDGGLYAELVQDRSFDALAKISNFSGSSDASVDGRGASAWPHRLPISLPALAAQQAGAASRRASCVGTSMQELRRRGAAACGSGNDDIILAWHALPGTDTTLTREQPLNAGNPVAMELRAGGPGAGLLNDGYWGMSVDQGGRFALSLYLRAAPGGGLVPNVTVSLVPADPPAGTASTSTDGSVDASAAAALAAPWPASHLAASRQTGSALRLSWWRAAPTVARAWWFSWMAPEAWWWTACRWPGDNARRGAAQGLLNPWPFRADLLGALQDLHPRFLRFPGGCYVEGDWLSGAFCWKPTLGRNEERPGHHNSMWGYWSTDGLGLFEYMLLAEELGAVPVWVVNNGIAHNDQVQTSDIWPWVQEALDSIEFVTGPPDSRWGAVRVAMGRREPWSLPYLAIGNEGCGLPWDPPNPHYKPYWLQNYLAFYGAIKAAHPGLTLITNCPLGNEGPVEVWEYHVYTNPQDLGGLIFASEYAVVDGGGQGNVIGAVAEAAFMLGMERNSWAGAGGTAGGGGAVLADAYAPLFVNANRPTWHPDMIVFDSSRWFGIPSYHVQRMLSEHLGASHVHTEVANATASTGSSAGAGAGAGTAVGSSSGSNEGDAGDETIEAGASCLTEACDELAIKVVNFSPAPRRVKLRLQGLGGCAPAGAAQLTVLGSAAPLDENSFEEPGKISPQGTTVHGVGGKFKLELSPWSLSVLRVGLSPPAAAA</sequence>
<dbReference type="Pfam" id="PF06964">
    <property type="entry name" value="Alpha-L-AF_C"/>
    <property type="match status" value="1"/>
</dbReference>
<evidence type="ECO:0000259" key="11">
    <source>
        <dbReference type="SMART" id="SM00813"/>
    </source>
</evidence>
<dbReference type="Gene3D" id="3.80.10.10">
    <property type="entry name" value="Ribonuclease Inhibitor"/>
    <property type="match status" value="1"/>
</dbReference>
<keyword evidence="5" id="KW-0433">Leucine-rich repeat</keyword>
<dbReference type="InterPro" id="IPR017853">
    <property type="entry name" value="GH"/>
</dbReference>
<dbReference type="PANTHER" id="PTHR31776">
    <property type="entry name" value="ALPHA-L-ARABINOFURANOSIDASE 1"/>
    <property type="match status" value="1"/>
</dbReference>
<evidence type="ECO:0000256" key="9">
    <source>
        <dbReference type="ARBA" id="ARBA00023180"/>
    </source>
</evidence>
<evidence type="ECO:0000256" key="2">
    <source>
        <dbReference type="ARBA" id="ARBA00004430"/>
    </source>
</evidence>
<name>A0A2P6VFF5_9CHLO</name>
<feature type="region of interest" description="Disordered" evidence="10">
    <location>
        <begin position="1077"/>
        <end position="1106"/>
    </location>
</feature>
<evidence type="ECO:0000256" key="4">
    <source>
        <dbReference type="ARBA" id="ARBA00012670"/>
    </source>
</evidence>
<dbReference type="InterPro" id="IPR013780">
    <property type="entry name" value="Glyco_hydro_b"/>
</dbReference>
<organism evidence="12 13">
    <name type="scientific">Micractinium conductrix</name>
    <dbReference type="NCBI Taxonomy" id="554055"/>
    <lineage>
        <taxon>Eukaryota</taxon>
        <taxon>Viridiplantae</taxon>
        <taxon>Chlorophyta</taxon>
        <taxon>core chlorophytes</taxon>
        <taxon>Trebouxiophyceae</taxon>
        <taxon>Chlorellales</taxon>
        <taxon>Chlorellaceae</taxon>
        <taxon>Chlorella clade</taxon>
        <taxon>Micractinium</taxon>
    </lineage>
</organism>
<dbReference type="InterPro" id="IPR003591">
    <property type="entry name" value="Leu-rich_rpt_typical-subtyp"/>
</dbReference>
<dbReference type="PANTHER" id="PTHR31776:SF0">
    <property type="entry name" value="ALPHA-L-ARABINOFURANOSIDASE 1"/>
    <property type="match status" value="1"/>
</dbReference>